<keyword evidence="8" id="KW-0464">Manganese</keyword>
<keyword evidence="2 8" id="KW-0808">Transferase</keyword>
<feature type="binding site" evidence="8">
    <location>
        <position position="253"/>
    </location>
    <ligand>
        <name>Mg(2+)</name>
        <dbReference type="ChEBI" id="CHEBI:18420"/>
    </ligand>
</feature>
<protein>
    <recommendedName>
        <fullName evidence="8">Protein nucleotidyltransferase YdiU</fullName>
        <ecNumber evidence="8">2.7.7.-</ecNumber>
    </recommendedName>
    <alternativeName>
        <fullName evidence="8">Protein adenylyltransferase YdiU</fullName>
        <ecNumber evidence="8">2.7.7.108</ecNumber>
    </alternativeName>
    <alternativeName>
        <fullName evidence="8">Protein uridylyltransferase YdiU</fullName>
        <ecNumber evidence="8">2.7.7.-</ecNumber>
    </alternativeName>
</protein>
<feature type="active site" description="Proton acceptor" evidence="8">
    <location>
        <position position="252"/>
    </location>
</feature>
<evidence type="ECO:0000256" key="1">
    <source>
        <dbReference type="ARBA" id="ARBA00009747"/>
    </source>
</evidence>
<comment type="caution">
    <text evidence="9">The sequence shown here is derived from an EMBL/GenBank/DDBJ whole genome shotgun (WGS) entry which is preliminary data.</text>
</comment>
<evidence type="ECO:0000256" key="6">
    <source>
        <dbReference type="ARBA" id="ARBA00022840"/>
    </source>
</evidence>
<keyword evidence="7 8" id="KW-0460">Magnesium</keyword>
<evidence type="ECO:0000256" key="8">
    <source>
        <dbReference type="HAMAP-Rule" id="MF_00692"/>
    </source>
</evidence>
<comment type="function">
    <text evidence="8">Nucleotidyltransferase involved in the post-translational modification of proteins. It can catalyze the addition of adenosine monophosphate (AMP) or uridine monophosphate (UMP) to a protein, resulting in modifications known as AMPylation and UMPylation.</text>
</comment>
<feature type="binding site" evidence="8">
    <location>
        <position position="90"/>
    </location>
    <ligand>
        <name>ATP</name>
        <dbReference type="ChEBI" id="CHEBI:30616"/>
    </ligand>
</feature>
<dbReference type="Proteomes" id="UP000638188">
    <property type="component" value="Unassembled WGS sequence"/>
</dbReference>
<dbReference type="PANTHER" id="PTHR32057:SF14">
    <property type="entry name" value="PROTEIN ADENYLYLTRANSFERASE SELO, MITOCHONDRIAL"/>
    <property type="match status" value="1"/>
</dbReference>
<evidence type="ECO:0000256" key="3">
    <source>
        <dbReference type="ARBA" id="ARBA00022695"/>
    </source>
</evidence>
<comment type="catalytic activity">
    <reaction evidence="8">
        <text>L-threonyl-[protein] + ATP = 3-O-(5'-adenylyl)-L-threonyl-[protein] + diphosphate</text>
        <dbReference type="Rhea" id="RHEA:54292"/>
        <dbReference type="Rhea" id="RHEA-COMP:11060"/>
        <dbReference type="Rhea" id="RHEA-COMP:13847"/>
        <dbReference type="ChEBI" id="CHEBI:30013"/>
        <dbReference type="ChEBI" id="CHEBI:30616"/>
        <dbReference type="ChEBI" id="CHEBI:33019"/>
        <dbReference type="ChEBI" id="CHEBI:138113"/>
        <dbReference type="EC" id="2.7.7.108"/>
    </reaction>
</comment>
<dbReference type="EC" id="2.7.7.-" evidence="8"/>
<comment type="cofactor">
    <cofactor evidence="8">
        <name>Mg(2+)</name>
        <dbReference type="ChEBI" id="CHEBI:18420"/>
    </cofactor>
    <cofactor evidence="8">
        <name>Mn(2+)</name>
        <dbReference type="ChEBI" id="CHEBI:29035"/>
    </cofactor>
</comment>
<dbReference type="InterPro" id="IPR003846">
    <property type="entry name" value="SelO"/>
</dbReference>
<comment type="catalytic activity">
    <reaction evidence="8">
        <text>L-seryl-[protein] + ATP = 3-O-(5'-adenylyl)-L-seryl-[protein] + diphosphate</text>
        <dbReference type="Rhea" id="RHEA:58120"/>
        <dbReference type="Rhea" id="RHEA-COMP:9863"/>
        <dbReference type="Rhea" id="RHEA-COMP:15073"/>
        <dbReference type="ChEBI" id="CHEBI:29999"/>
        <dbReference type="ChEBI" id="CHEBI:30616"/>
        <dbReference type="ChEBI" id="CHEBI:33019"/>
        <dbReference type="ChEBI" id="CHEBI:142516"/>
        <dbReference type="EC" id="2.7.7.108"/>
    </reaction>
</comment>
<comment type="catalytic activity">
    <reaction evidence="8">
        <text>L-histidyl-[protein] + UTP = N(tele)-(5'-uridylyl)-L-histidyl-[protein] + diphosphate</text>
        <dbReference type="Rhea" id="RHEA:83891"/>
        <dbReference type="Rhea" id="RHEA-COMP:9745"/>
        <dbReference type="Rhea" id="RHEA-COMP:20239"/>
        <dbReference type="ChEBI" id="CHEBI:29979"/>
        <dbReference type="ChEBI" id="CHEBI:33019"/>
        <dbReference type="ChEBI" id="CHEBI:46398"/>
        <dbReference type="ChEBI" id="CHEBI:233474"/>
    </reaction>
</comment>
<reference evidence="10" key="1">
    <citation type="journal article" date="2019" name="Int. J. Syst. Evol. Microbiol.">
        <title>The Global Catalogue of Microorganisms (GCM) 10K type strain sequencing project: providing services to taxonomists for standard genome sequencing and annotation.</title>
        <authorList>
            <consortium name="The Broad Institute Genomics Platform"/>
            <consortium name="The Broad Institute Genome Sequencing Center for Infectious Disease"/>
            <person name="Wu L."/>
            <person name="Ma J."/>
        </authorList>
    </citation>
    <scope>NUCLEOTIDE SEQUENCE [LARGE SCALE GENOMIC DNA]</scope>
    <source>
        <strain evidence="10">CGMCC 1.12482</strain>
    </source>
</reference>
<keyword evidence="6 8" id="KW-0067">ATP-binding</keyword>
<comment type="similarity">
    <text evidence="1 8">Belongs to the SELO family.</text>
</comment>
<evidence type="ECO:0000313" key="9">
    <source>
        <dbReference type="EMBL" id="GGD07802.1"/>
    </source>
</evidence>
<comment type="catalytic activity">
    <reaction evidence="8">
        <text>L-seryl-[protein] + UTP = O-(5'-uridylyl)-L-seryl-[protein] + diphosphate</text>
        <dbReference type="Rhea" id="RHEA:64604"/>
        <dbReference type="Rhea" id="RHEA-COMP:9863"/>
        <dbReference type="Rhea" id="RHEA-COMP:16635"/>
        <dbReference type="ChEBI" id="CHEBI:29999"/>
        <dbReference type="ChEBI" id="CHEBI:33019"/>
        <dbReference type="ChEBI" id="CHEBI:46398"/>
        <dbReference type="ChEBI" id="CHEBI:156051"/>
    </reaction>
</comment>
<proteinExistence type="inferred from homology"/>
<dbReference type="HAMAP" id="MF_00692">
    <property type="entry name" value="SelO"/>
    <property type="match status" value="1"/>
</dbReference>
<evidence type="ECO:0000313" key="10">
    <source>
        <dbReference type="Proteomes" id="UP000638188"/>
    </source>
</evidence>
<dbReference type="NCBIfam" id="NF000658">
    <property type="entry name" value="PRK00029.1"/>
    <property type="match status" value="1"/>
</dbReference>
<feature type="binding site" evidence="8">
    <location>
        <position position="183"/>
    </location>
    <ligand>
        <name>ATP</name>
        <dbReference type="ChEBI" id="CHEBI:30616"/>
    </ligand>
</feature>
<keyword evidence="10" id="KW-1185">Reference proteome</keyword>
<dbReference type="EMBL" id="BMFF01000006">
    <property type="protein sequence ID" value="GGD07802.1"/>
    <property type="molecule type" value="Genomic_DNA"/>
</dbReference>
<feature type="binding site" evidence="8">
    <location>
        <position position="93"/>
    </location>
    <ligand>
        <name>ATP</name>
        <dbReference type="ChEBI" id="CHEBI:30616"/>
    </ligand>
</feature>
<feature type="binding site" evidence="8">
    <location>
        <position position="113"/>
    </location>
    <ligand>
        <name>ATP</name>
        <dbReference type="ChEBI" id="CHEBI:30616"/>
    </ligand>
</feature>
<comment type="catalytic activity">
    <reaction evidence="8">
        <text>L-tyrosyl-[protein] + ATP = O-(5'-adenylyl)-L-tyrosyl-[protein] + diphosphate</text>
        <dbReference type="Rhea" id="RHEA:54288"/>
        <dbReference type="Rhea" id="RHEA-COMP:10136"/>
        <dbReference type="Rhea" id="RHEA-COMP:13846"/>
        <dbReference type="ChEBI" id="CHEBI:30616"/>
        <dbReference type="ChEBI" id="CHEBI:33019"/>
        <dbReference type="ChEBI" id="CHEBI:46858"/>
        <dbReference type="ChEBI" id="CHEBI:83624"/>
        <dbReference type="EC" id="2.7.7.108"/>
    </reaction>
</comment>
<dbReference type="RefSeq" id="WP_150278750.1">
    <property type="nucleotide sequence ID" value="NZ_BMFF01000006.1"/>
</dbReference>
<feature type="binding site" evidence="8">
    <location>
        <position position="262"/>
    </location>
    <ligand>
        <name>ATP</name>
        <dbReference type="ChEBI" id="CHEBI:30616"/>
    </ligand>
</feature>
<keyword evidence="5 8" id="KW-0547">Nucleotide-binding</keyword>
<evidence type="ECO:0000256" key="4">
    <source>
        <dbReference type="ARBA" id="ARBA00022723"/>
    </source>
</evidence>
<feature type="binding site" evidence="8">
    <location>
        <position position="262"/>
    </location>
    <ligand>
        <name>Mg(2+)</name>
        <dbReference type="ChEBI" id="CHEBI:18420"/>
    </ligand>
</feature>
<feature type="binding site" evidence="8">
    <location>
        <position position="125"/>
    </location>
    <ligand>
        <name>ATP</name>
        <dbReference type="ChEBI" id="CHEBI:30616"/>
    </ligand>
</feature>
<evidence type="ECO:0000256" key="5">
    <source>
        <dbReference type="ARBA" id="ARBA00022741"/>
    </source>
</evidence>
<feature type="binding site" evidence="8">
    <location>
        <position position="92"/>
    </location>
    <ligand>
        <name>ATP</name>
        <dbReference type="ChEBI" id="CHEBI:30616"/>
    </ligand>
</feature>
<gene>
    <name evidence="8" type="primary">ydiU</name>
    <name evidence="8" type="synonym">selO</name>
    <name evidence="9" type="ORF">GCM10007418_28590</name>
</gene>
<name>A0ABQ1PZP3_9GAMM</name>
<evidence type="ECO:0000256" key="7">
    <source>
        <dbReference type="ARBA" id="ARBA00022842"/>
    </source>
</evidence>
<keyword evidence="3 8" id="KW-0548">Nucleotidyltransferase</keyword>
<dbReference type="PANTHER" id="PTHR32057">
    <property type="entry name" value="PROTEIN ADENYLYLTRANSFERASE SELO, MITOCHONDRIAL"/>
    <property type="match status" value="1"/>
</dbReference>
<feature type="binding site" evidence="8">
    <location>
        <position position="126"/>
    </location>
    <ligand>
        <name>ATP</name>
        <dbReference type="ChEBI" id="CHEBI:30616"/>
    </ligand>
</feature>
<keyword evidence="4 8" id="KW-0479">Metal-binding</keyword>
<feature type="binding site" evidence="8">
    <location>
        <position position="176"/>
    </location>
    <ligand>
        <name>ATP</name>
        <dbReference type="ChEBI" id="CHEBI:30616"/>
    </ligand>
</feature>
<sequence>MSQLDSPRFDNSYTALPERFYARQKPTPVRAPELIRINRALAAELGISADWLTSPEGLQVLAGNKIAPGSVPIATAYAGHQFGNWNPRLGDGRAVLLGEVMAVDGQRYDMQLKGAGRTPFARGGDGRAPLGPVLREYVVSEAMAALGVPTSRSLAAVTTGEQVMRDHPQPGGVLTRICSSHIRIGTFQYFAGMDDIEAVQILADHVITRHYPEAAEAERPYVALLQAVIASQATLIAHWQQLGFIHGVMNTDNMLVSGETIDYGPCAFMDAYHPETVFSSIDRGGRYAYVNQPGIGQWNLAWLARALLPLLDKDEEIAVQAAQQAIDDYVSLYQRAYHDLMARKLGLASSDEGSIALVEELLELMKAAGTDYTLTFRRLSELVGPQGGGEGDSVADIFQLPESFAPWQEKWRLALEQQPLSSTERQQQMLALNPAYIARNHLVEEVIRAAEDEGDLQPFHDLIDRLASPFEYRSQDARYALPPTPEQRVYATFCGT</sequence>
<comment type="catalytic activity">
    <reaction evidence="8">
        <text>L-tyrosyl-[protein] + UTP = O-(5'-uridylyl)-L-tyrosyl-[protein] + diphosphate</text>
        <dbReference type="Rhea" id="RHEA:83887"/>
        <dbReference type="Rhea" id="RHEA-COMP:10136"/>
        <dbReference type="Rhea" id="RHEA-COMP:20238"/>
        <dbReference type="ChEBI" id="CHEBI:33019"/>
        <dbReference type="ChEBI" id="CHEBI:46398"/>
        <dbReference type="ChEBI" id="CHEBI:46858"/>
        <dbReference type="ChEBI" id="CHEBI:90602"/>
    </reaction>
</comment>
<dbReference type="EC" id="2.7.7.108" evidence="8"/>
<organism evidence="9 10">
    <name type="scientific">Halopseudomonas salina</name>
    <dbReference type="NCBI Taxonomy" id="1323744"/>
    <lineage>
        <taxon>Bacteria</taxon>
        <taxon>Pseudomonadati</taxon>
        <taxon>Pseudomonadota</taxon>
        <taxon>Gammaproteobacteria</taxon>
        <taxon>Pseudomonadales</taxon>
        <taxon>Pseudomonadaceae</taxon>
        <taxon>Halopseudomonas</taxon>
    </lineage>
</organism>
<accession>A0ABQ1PZP3</accession>
<dbReference type="Pfam" id="PF02696">
    <property type="entry name" value="SelO"/>
    <property type="match status" value="1"/>
</dbReference>
<evidence type="ECO:0000256" key="2">
    <source>
        <dbReference type="ARBA" id="ARBA00022679"/>
    </source>
</evidence>